<protein>
    <submittedName>
        <fullName evidence="2">Uncharacterized protein</fullName>
    </submittedName>
</protein>
<reference evidence="3" key="1">
    <citation type="submission" date="2016-10" db="EMBL/GenBank/DDBJ databases">
        <authorList>
            <person name="Varghese N."/>
            <person name="Submissions S."/>
        </authorList>
    </citation>
    <scope>NUCLEOTIDE SEQUENCE [LARGE SCALE GENOMIC DNA]</scope>
    <source>
        <strain evidence="3">DSM 17038</strain>
    </source>
</reference>
<sequence length="57" mass="6486">MFKKEIDPHHTGMLVLTLTSVALTIPFIWFAKSMADSLHTIAVRKSNSGVVKRYQLR</sequence>
<keyword evidence="1" id="KW-0472">Membrane</keyword>
<dbReference type="RefSeq" id="WP_165613470.1">
    <property type="nucleotide sequence ID" value="NZ_FOOX01000007.1"/>
</dbReference>
<name>A0A1I2TGD9_9FIRM</name>
<evidence type="ECO:0000256" key="1">
    <source>
        <dbReference type="SAM" id="Phobius"/>
    </source>
</evidence>
<evidence type="ECO:0000313" key="2">
    <source>
        <dbReference type="EMBL" id="SFG62427.1"/>
    </source>
</evidence>
<dbReference type="STRING" id="341036.SAMN05660649_02161"/>
<dbReference type="AlphaFoldDB" id="A0A1I2TGD9"/>
<organism evidence="2 3">
    <name type="scientific">Desulfotruncus arcticus DSM 17038</name>
    <dbReference type="NCBI Taxonomy" id="1121424"/>
    <lineage>
        <taxon>Bacteria</taxon>
        <taxon>Bacillati</taxon>
        <taxon>Bacillota</taxon>
        <taxon>Clostridia</taxon>
        <taxon>Eubacteriales</taxon>
        <taxon>Desulfallaceae</taxon>
        <taxon>Desulfotruncus</taxon>
    </lineage>
</organism>
<proteinExistence type="predicted"/>
<dbReference type="Proteomes" id="UP000199337">
    <property type="component" value="Unassembled WGS sequence"/>
</dbReference>
<keyword evidence="1" id="KW-1133">Transmembrane helix</keyword>
<evidence type="ECO:0000313" key="3">
    <source>
        <dbReference type="Proteomes" id="UP000199337"/>
    </source>
</evidence>
<keyword evidence="1" id="KW-0812">Transmembrane</keyword>
<accession>A0A1I2TGD9</accession>
<feature type="transmembrane region" description="Helical" evidence="1">
    <location>
        <begin position="12"/>
        <end position="31"/>
    </location>
</feature>
<keyword evidence="3" id="KW-1185">Reference proteome</keyword>
<gene>
    <name evidence="2" type="ORF">SAMN05660649_02161</name>
</gene>
<dbReference type="EMBL" id="FOOX01000007">
    <property type="protein sequence ID" value="SFG62427.1"/>
    <property type="molecule type" value="Genomic_DNA"/>
</dbReference>